<dbReference type="PANTHER" id="PTHR43401:SF2">
    <property type="entry name" value="L-THREONINE 3-DEHYDROGENASE"/>
    <property type="match status" value="1"/>
</dbReference>
<dbReference type="GO" id="GO:0016491">
    <property type="term" value="F:oxidoreductase activity"/>
    <property type="evidence" value="ECO:0007669"/>
    <property type="project" value="UniProtKB-KW"/>
</dbReference>
<evidence type="ECO:0000256" key="12">
    <source>
        <dbReference type="RuleBase" id="RU361277"/>
    </source>
</evidence>
<evidence type="ECO:0000256" key="4">
    <source>
        <dbReference type="ARBA" id="ARBA00023002"/>
    </source>
</evidence>
<dbReference type="AlphaFoldDB" id="A0A6B3C7S7"/>
<dbReference type="InterPro" id="IPR013154">
    <property type="entry name" value="ADH-like_N"/>
</dbReference>
<dbReference type="RefSeq" id="WP_164323565.1">
    <property type="nucleotide sequence ID" value="NZ_JAAGLU010000059.1"/>
</dbReference>
<dbReference type="InterPro" id="IPR036291">
    <property type="entry name" value="NAD(P)-bd_dom_sf"/>
</dbReference>
<evidence type="ECO:0000256" key="9">
    <source>
        <dbReference type="ARBA" id="ARBA00039387"/>
    </source>
</evidence>
<dbReference type="GO" id="GO:0008270">
    <property type="term" value="F:zinc ion binding"/>
    <property type="evidence" value="ECO:0007669"/>
    <property type="project" value="InterPro"/>
</dbReference>
<dbReference type="PANTHER" id="PTHR43401">
    <property type="entry name" value="L-THREONINE 3-DEHYDROGENASE"/>
    <property type="match status" value="1"/>
</dbReference>
<dbReference type="SMART" id="SM00829">
    <property type="entry name" value="PKS_ER"/>
    <property type="match status" value="1"/>
</dbReference>
<comment type="function">
    <text evidence="5">Catalyzes the oxidation of 2-deoxy-scyllo-inosamine (DOIA) with NAD(+) or NADP(+), forming 3-amino-2,3-dideoxy-scyllo-inosose (amino-DOI).</text>
</comment>
<dbReference type="InterPro" id="IPR011032">
    <property type="entry name" value="GroES-like_sf"/>
</dbReference>
<feature type="domain" description="Enoyl reductase (ER)" evidence="13">
    <location>
        <begin position="12"/>
        <end position="342"/>
    </location>
</feature>
<dbReference type="InterPro" id="IPR050129">
    <property type="entry name" value="Zn_alcohol_dh"/>
</dbReference>
<dbReference type="Pfam" id="PF08240">
    <property type="entry name" value="ADH_N"/>
    <property type="match status" value="1"/>
</dbReference>
<dbReference type="SUPFAM" id="SSF50129">
    <property type="entry name" value="GroES-like"/>
    <property type="match status" value="1"/>
</dbReference>
<dbReference type="Pfam" id="PF00107">
    <property type="entry name" value="ADH_zinc_N"/>
    <property type="match status" value="1"/>
</dbReference>
<evidence type="ECO:0000256" key="3">
    <source>
        <dbReference type="ARBA" id="ARBA00022833"/>
    </source>
</evidence>
<comment type="pathway">
    <text evidence="6">Metabolic intermediate biosynthesis; 2-deoxystreptamine biosynthesis; 2-deoxystreptamine from D-glucose 6-phosphate: step 3/4.</text>
</comment>
<proteinExistence type="inferred from homology"/>
<dbReference type="Gene3D" id="3.40.50.720">
    <property type="entry name" value="NAD(P)-binding Rossmann-like Domain"/>
    <property type="match status" value="1"/>
</dbReference>
<gene>
    <name evidence="14" type="ORF">G3I71_41775</name>
</gene>
<evidence type="ECO:0000256" key="11">
    <source>
        <dbReference type="ARBA" id="ARBA00049085"/>
    </source>
</evidence>
<comment type="similarity">
    <text evidence="7">Belongs to the zinc-containing alcohol dehydrogenase family. DOIA dehydrogenase subfamily.</text>
</comment>
<organism evidence="14">
    <name type="scientific">Streptomyces sp. SID12501</name>
    <dbReference type="NCBI Taxonomy" id="2706042"/>
    <lineage>
        <taxon>Bacteria</taxon>
        <taxon>Bacillati</taxon>
        <taxon>Actinomycetota</taxon>
        <taxon>Actinomycetes</taxon>
        <taxon>Kitasatosporales</taxon>
        <taxon>Streptomycetaceae</taxon>
        <taxon>Streptomyces</taxon>
    </lineage>
</organism>
<evidence type="ECO:0000256" key="2">
    <source>
        <dbReference type="ARBA" id="ARBA00022723"/>
    </source>
</evidence>
<evidence type="ECO:0000256" key="10">
    <source>
        <dbReference type="ARBA" id="ARBA00048685"/>
    </source>
</evidence>
<evidence type="ECO:0000256" key="5">
    <source>
        <dbReference type="ARBA" id="ARBA00037678"/>
    </source>
</evidence>
<dbReference type="EMBL" id="JAAGLU010000059">
    <property type="protein sequence ID" value="NEC92160.1"/>
    <property type="molecule type" value="Genomic_DNA"/>
</dbReference>
<dbReference type="EC" id="1.1.1.329" evidence="8"/>
<dbReference type="InterPro" id="IPR020843">
    <property type="entry name" value="ER"/>
</dbReference>
<name>A0A6B3C7S7_9ACTN</name>
<comment type="catalytic activity">
    <reaction evidence="10">
        <text>2-deoxy-scyllo-inosamine + NAD(+) = 3-amino-2,3-dideoxy-scyllo-inosose + NADH + H(+)</text>
        <dbReference type="Rhea" id="RHEA:33883"/>
        <dbReference type="ChEBI" id="CHEBI:15378"/>
        <dbReference type="ChEBI" id="CHEBI:57540"/>
        <dbReference type="ChEBI" id="CHEBI:57945"/>
        <dbReference type="ChEBI" id="CHEBI:65002"/>
        <dbReference type="ChEBI" id="CHEBI:65003"/>
        <dbReference type="EC" id="1.1.1.329"/>
    </reaction>
</comment>
<dbReference type="InterPro" id="IPR002328">
    <property type="entry name" value="ADH_Zn_CS"/>
</dbReference>
<keyword evidence="4" id="KW-0560">Oxidoreductase</keyword>
<sequence>MRAVIKAGPGPGCQFVTDRPEPALRPGEVRLEVAAASVCGSDAAFFDHGGAAGDIQMTFPRTMGHECAGTVVEVGPHSYGPALGTRVAMETHLHCGECWFCRRGDGHNCERIDLLGVAVDGAFAERVVVPARSCFVLPDEIGSKTAALLESAGSAMHGVLRSGMDLAGASVLISGAGPVGLVAAQIVEALGARRVVVVEPNAHRRRLAETLGAQAIAPDVDAIAAADSTTRVRGGFDLALECSGAVPAMQAALSAVRREATVVAVGLLKVDLSIDATETLITRGITLRGSWGRSIWETWDKLSALVVSKKVDLEGLITHRLPISALPHALELMRGDAGKVLLDPSLPDGVGRA</sequence>
<keyword evidence="3 12" id="KW-0862">Zinc</keyword>
<evidence type="ECO:0000313" key="14">
    <source>
        <dbReference type="EMBL" id="NEC92160.1"/>
    </source>
</evidence>
<evidence type="ECO:0000259" key="13">
    <source>
        <dbReference type="SMART" id="SM00829"/>
    </source>
</evidence>
<dbReference type="PROSITE" id="PS00059">
    <property type="entry name" value="ADH_ZINC"/>
    <property type="match status" value="1"/>
</dbReference>
<dbReference type="SUPFAM" id="SSF51735">
    <property type="entry name" value="NAD(P)-binding Rossmann-fold domains"/>
    <property type="match status" value="1"/>
</dbReference>
<keyword evidence="2 12" id="KW-0479">Metal-binding</keyword>
<reference evidence="14" key="1">
    <citation type="submission" date="2020-01" db="EMBL/GenBank/DDBJ databases">
        <title>Insect and environment-associated Actinomycetes.</title>
        <authorList>
            <person name="Currrie C."/>
            <person name="Chevrette M."/>
            <person name="Carlson C."/>
            <person name="Stubbendieck R."/>
            <person name="Wendt-Pienkowski E."/>
        </authorList>
    </citation>
    <scope>NUCLEOTIDE SEQUENCE</scope>
    <source>
        <strain evidence="14">SID12501</strain>
    </source>
</reference>
<evidence type="ECO:0000256" key="8">
    <source>
        <dbReference type="ARBA" id="ARBA00039102"/>
    </source>
</evidence>
<accession>A0A6B3C7S7</accession>
<evidence type="ECO:0000256" key="6">
    <source>
        <dbReference type="ARBA" id="ARBA00037908"/>
    </source>
</evidence>
<evidence type="ECO:0000256" key="7">
    <source>
        <dbReference type="ARBA" id="ARBA00038004"/>
    </source>
</evidence>
<evidence type="ECO:0000256" key="1">
    <source>
        <dbReference type="ARBA" id="ARBA00001947"/>
    </source>
</evidence>
<comment type="caution">
    <text evidence="14">The sequence shown here is derived from an EMBL/GenBank/DDBJ whole genome shotgun (WGS) entry which is preliminary data.</text>
</comment>
<comment type="cofactor">
    <cofactor evidence="1 12">
        <name>Zn(2+)</name>
        <dbReference type="ChEBI" id="CHEBI:29105"/>
    </cofactor>
</comment>
<dbReference type="InterPro" id="IPR013149">
    <property type="entry name" value="ADH-like_C"/>
</dbReference>
<dbReference type="Gene3D" id="3.90.180.10">
    <property type="entry name" value="Medium-chain alcohol dehydrogenases, catalytic domain"/>
    <property type="match status" value="1"/>
</dbReference>
<protein>
    <recommendedName>
        <fullName evidence="9">2-deoxy-scyllo-inosamine dehydrogenase</fullName>
        <ecNumber evidence="8">1.1.1.329</ecNumber>
    </recommendedName>
</protein>
<comment type="catalytic activity">
    <reaction evidence="11">
        <text>2-deoxy-scyllo-inosamine + NADP(+) = 3-amino-2,3-dideoxy-scyllo-inosose + NADPH + H(+)</text>
        <dbReference type="Rhea" id="RHEA:33879"/>
        <dbReference type="ChEBI" id="CHEBI:15378"/>
        <dbReference type="ChEBI" id="CHEBI:57783"/>
        <dbReference type="ChEBI" id="CHEBI:58349"/>
        <dbReference type="ChEBI" id="CHEBI:65002"/>
        <dbReference type="ChEBI" id="CHEBI:65003"/>
        <dbReference type="EC" id="1.1.1.329"/>
    </reaction>
</comment>